<evidence type="ECO:0000313" key="3">
    <source>
        <dbReference type="EMBL" id="HGW94085.1"/>
    </source>
</evidence>
<accession>A0A832M329</accession>
<proteinExistence type="predicted"/>
<dbReference type="EMBL" id="DSRD01000474">
    <property type="protein sequence ID" value="HGW94085.1"/>
    <property type="molecule type" value="Genomic_DNA"/>
</dbReference>
<evidence type="ECO:0000256" key="2">
    <source>
        <dbReference type="SAM" id="Phobius"/>
    </source>
</evidence>
<reference evidence="3" key="1">
    <citation type="journal article" date="2020" name="mSystems">
        <title>Genome- and Community-Level Interaction Insights into Carbon Utilization and Element Cycling Functions of Hydrothermarchaeota in Hydrothermal Sediment.</title>
        <authorList>
            <person name="Zhou Z."/>
            <person name="Liu Y."/>
            <person name="Xu W."/>
            <person name="Pan J."/>
            <person name="Luo Z.H."/>
            <person name="Li M."/>
        </authorList>
    </citation>
    <scope>NUCLEOTIDE SEQUENCE [LARGE SCALE GENOMIC DNA]</scope>
    <source>
        <strain evidence="3">SpSt-402</strain>
    </source>
</reference>
<organism evidence="3">
    <name type="scientific">Oscillatoriales cyanobacterium SpSt-402</name>
    <dbReference type="NCBI Taxonomy" id="2282168"/>
    <lineage>
        <taxon>Bacteria</taxon>
        <taxon>Bacillati</taxon>
        <taxon>Cyanobacteriota</taxon>
        <taxon>Cyanophyceae</taxon>
        <taxon>Oscillatoriophycideae</taxon>
        <taxon>Oscillatoriales</taxon>
    </lineage>
</organism>
<keyword evidence="2" id="KW-0812">Transmembrane</keyword>
<feature type="region of interest" description="Disordered" evidence="1">
    <location>
        <begin position="32"/>
        <end position="61"/>
    </location>
</feature>
<keyword evidence="2" id="KW-1133">Transmembrane helix</keyword>
<keyword evidence="2" id="KW-0472">Membrane</keyword>
<gene>
    <name evidence="3" type="ORF">ENR47_07365</name>
</gene>
<name>A0A832M329_9CYAN</name>
<comment type="caution">
    <text evidence="3">The sequence shown here is derived from an EMBL/GenBank/DDBJ whole genome shotgun (WGS) entry which is preliminary data.</text>
</comment>
<feature type="compositionally biased region" description="Basic residues" evidence="1">
    <location>
        <begin position="32"/>
        <end position="43"/>
    </location>
</feature>
<dbReference type="AlphaFoldDB" id="A0A832M329"/>
<sequence>MASSIALIVCVFSVIGAFVWALLAEVNKTQQRNRRFTRPRRSQQRSAPVRHSPQPKYQPTATPVSFPLDVLLSAIAIVVGMSSKIDPATQIAILILVLLYWANKRAANRSLQPANPKGVESLQSKLLGMINNDRNLMQRLLNDCACRYPGHTRDWYFEKVIYDLMRDRR</sequence>
<protein>
    <submittedName>
        <fullName evidence="3">Uncharacterized protein</fullName>
    </submittedName>
</protein>
<evidence type="ECO:0000256" key="1">
    <source>
        <dbReference type="SAM" id="MobiDB-lite"/>
    </source>
</evidence>
<feature type="transmembrane region" description="Helical" evidence="2">
    <location>
        <begin position="6"/>
        <end position="26"/>
    </location>
</feature>